<dbReference type="InterPro" id="IPR028987">
    <property type="entry name" value="ATP_synth_B-like_membr_sf"/>
</dbReference>
<evidence type="ECO:0000313" key="23">
    <source>
        <dbReference type="Proteomes" id="UP000283497"/>
    </source>
</evidence>
<keyword evidence="6 12" id="KW-1133">Transmembrane helix</keyword>
<keyword evidence="3 12" id="KW-0138">CF(0)</keyword>
<dbReference type="HAMAP" id="MF_01398">
    <property type="entry name" value="ATP_synth_b_bprime"/>
    <property type="match status" value="1"/>
</dbReference>
<evidence type="ECO:0000256" key="12">
    <source>
        <dbReference type="HAMAP-Rule" id="MF_01398"/>
    </source>
</evidence>
<keyword evidence="5 12" id="KW-0375">Hydrogen ion transport</keyword>
<dbReference type="SUPFAM" id="SSF81573">
    <property type="entry name" value="F1F0 ATP synthase subunit B, membrane domain"/>
    <property type="match status" value="1"/>
</dbReference>
<comment type="similarity">
    <text evidence="1 12 13">Belongs to the ATPase B chain family.</text>
</comment>
<evidence type="ECO:0000313" key="24">
    <source>
        <dbReference type="Proteomes" id="UP000283700"/>
    </source>
</evidence>
<keyword evidence="14" id="KW-0175">Coiled coil</keyword>
<dbReference type="Proteomes" id="UP000286561">
    <property type="component" value="Unassembled WGS sequence"/>
</dbReference>
<dbReference type="RefSeq" id="WP_005347479.1">
    <property type="nucleotide sequence ID" value="NZ_BLYK01000039.1"/>
</dbReference>
<keyword evidence="9 12" id="KW-0066">ATP synthesis</keyword>
<keyword evidence="25" id="KW-1185">Reference proteome</keyword>
<reference evidence="23 24" key="2">
    <citation type="submission" date="2018-08" db="EMBL/GenBank/DDBJ databases">
        <title>A genome reference for cultivated species of the human gut microbiota.</title>
        <authorList>
            <person name="Zou Y."/>
            <person name="Xue W."/>
            <person name="Luo G."/>
        </authorList>
    </citation>
    <scope>NUCLEOTIDE SEQUENCE [LARGE SCALE GENOMIC DNA]</scope>
    <source>
        <strain evidence="20 24">AF31-17AC</strain>
        <strain evidence="19 23">AF45-14BH</strain>
        <strain evidence="18 25">AM34-3LB</strain>
        <strain evidence="17 26">AM48-23BH</strain>
    </source>
</reference>
<dbReference type="NCBIfam" id="TIGR01144">
    <property type="entry name" value="ATP_synt_b"/>
    <property type="match status" value="1"/>
</dbReference>
<keyword evidence="8 12" id="KW-0472">Membrane</keyword>
<dbReference type="CDD" id="cd06503">
    <property type="entry name" value="ATP-synt_Fo_b"/>
    <property type="match status" value="1"/>
</dbReference>
<dbReference type="GO" id="GO:0046933">
    <property type="term" value="F:proton-transporting ATP synthase activity, rotational mechanism"/>
    <property type="evidence" value="ECO:0007669"/>
    <property type="project" value="UniProtKB-UniRule"/>
</dbReference>
<evidence type="ECO:0000256" key="5">
    <source>
        <dbReference type="ARBA" id="ARBA00022781"/>
    </source>
</evidence>
<dbReference type="PANTHER" id="PTHR33445">
    <property type="entry name" value="ATP SYNTHASE SUBUNIT B', CHLOROPLASTIC"/>
    <property type="match status" value="1"/>
</dbReference>
<evidence type="ECO:0000313" key="21">
    <source>
        <dbReference type="Proteomes" id="UP000095390"/>
    </source>
</evidence>
<keyword evidence="7 12" id="KW-0406">Ion transport</keyword>
<evidence type="ECO:0000313" key="18">
    <source>
        <dbReference type="EMBL" id="RHC68060.1"/>
    </source>
</evidence>
<dbReference type="GO" id="GO:0016787">
    <property type="term" value="F:hydrolase activity"/>
    <property type="evidence" value="ECO:0007669"/>
    <property type="project" value="UniProtKB-KW"/>
</dbReference>
<comment type="subunit">
    <text evidence="12">F-type ATPases have 2 components, F(1) - the catalytic core - and F(0) - the membrane proton channel. F(1) has five subunits: alpha(3), beta(3), gamma(1), delta(1), epsilon(1). F(0) has three main subunits: a(1), b(2) and c(10-14). The alpha and beta chains form an alternating ring which encloses part of the gamma chain. F(1) is attached to F(0) by a central stalk formed by the gamma and epsilon chains, while a peripheral stalk is formed by the delta and b chains.</text>
</comment>
<evidence type="ECO:0000256" key="9">
    <source>
        <dbReference type="ARBA" id="ARBA00023310"/>
    </source>
</evidence>
<dbReference type="InterPro" id="IPR005864">
    <property type="entry name" value="ATP_synth_F0_bsu_bac"/>
</dbReference>
<dbReference type="GO" id="GO:0005886">
    <property type="term" value="C:plasma membrane"/>
    <property type="evidence" value="ECO:0007669"/>
    <property type="project" value="UniProtKB-SubCell"/>
</dbReference>
<evidence type="ECO:0000256" key="10">
    <source>
        <dbReference type="ARBA" id="ARBA00025198"/>
    </source>
</evidence>
<dbReference type="AlphaFoldDB" id="A0A173ZK03"/>
<evidence type="ECO:0000256" key="8">
    <source>
        <dbReference type="ARBA" id="ARBA00023136"/>
    </source>
</evidence>
<dbReference type="Proteomes" id="UP000283700">
    <property type="component" value="Unassembled WGS sequence"/>
</dbReference>
<dbReference type="Proteomes" id="UP000095390">
    <property type="component" value="Unassembled WGS sequence"/>
</dbReference>
<dbReference type="EMBL" id="CYYC01000001">
    <property type="protein sequence ID" value="CUM77151.1"/>
    <property type="molecule type" value="Genomic_DNA"/>
</dbReference>
<evidence type="ECO:0000256" key="4">
    <source>
        <dbReference type="ARBA" id="ARBA00022692"/>
    </source>
</evidence>
<dbReference type="Proteomes" id="UP000284621">
    <property type="component" value="Unassembled WGS sequence"/>
</dbReference>
<evidence type="ECO:0000256" key="13">
    <source>
        <dbReference type="RuleBase" id="RU003848"/>
    </source>
</evidence>
<evidence type="ECO:0000313" key="16">
    <source>
        <dbReference type="EMBL" id="CUN76541.1"/>
    </source>
</evidence>
<dbReference type="EMBL" id="QSEP01000119">
    <property type="protein sequence ID" value="RGZ78808.1"/>
    <property type="molecule type" value="Genomic_DNA"/>
</dbReference>
<dbReference type="PANTHER" id="PTHR33445:SF2">
    <property type="entry name" value="ATP SYNTHASE SUBUNIT B', CHLOROPLASTIC"/>
    <property type="match status" value="1"/>
</dbReference>
<feature type="coiled-coil region" evidence="14">
    <location>
        <begin position="49"/>
        <end position="128"/>
    </location>
</feature>
<evidence type="ECO:0000313" key="17">
    <source>
        <dbReference type="EMBL" id="RGZ78808.1"/>
    </source>
</evidence>
<keyword evidence="12" id="KW-1003">Cell membrane</keyword>
<dbReference type="GO" id="GO:0045259">
    <property type="term" value="C:proton-transporting ATP synthase complex"/>
    <property type="evidence" value="ECO:0007669"/>
    <property type="project" value="UniProtKB-KW"/>
</dbReference>
<evidence type="ECO:0000256" key="2">
    <source>
        <dbReference type="ARBA" id="ARBA00022448"/>
    </source>
</evidence>
<keyword evidence="17" id="KW-0378">Hydrolase</keyword>
<evidence type="ECO:0000313" key="15">
    <source>
        <dbReference type="EMBL" id="CUM77151.1"/>
    </source>
</evidence>
<gene>
    <name evidence="16" type="primary">atpF_1</name>
    <name evidence="12 17" type="synonym">atpF</name>
    <name evidence="19" type="ORF">DW068_00015</name>
    <name evidence="18" type="ORF">DW833_00680</name>
    <name evidence="17" type="ORF">DW972_13080</name>
    <name evidence="20" type="ORF">DWZ29_08945</name>
    <name evidence="16" type="ORF">ERS852450_00584</name>
    <name evidence="15" type="ORF">ERS852578_00138</name>
</gene>
<evidence type="ECO:0000256" key="3">
    <source>
        <dbReference type="ARBA" id="ARBA00022547"/>
    </source>
</evidence>
<dbReference type="InterPro" id="IPR002146">
    <property type="entry name" value="ATP_synth_b/b'su_bac/chlpt"/>
</dbReference>
<dbReference type="InterPro" id="IPR050059">
    <property type="entry name" value="ATP_synthase_B_chain"/>
</dbReference>
<dbReference type="EMBL" id="QRQO01000022">
    <property type="protein sequence ID" value="RHN12773.1"/>
    <property type="molecule type" value="Genomic_DNA"/>
</dbReference>
<sequence>MLNINPWNMVMIVINLLVLYAIFRKFLYKPVMNVIHRREELIQGQFDSAKKTQDDALQLKADYEEKLQKANVKADEIILAARDQAKEEHEKAVLETQAKTDRMIEKAKADIEKEQKQAQQEVQGEIAKLALIAARKIIETGEAHDAEGSK</sequence>
<dbReference type="OrthoDB" id="9795863at2"/>
<evidence type="ECO:0000313" key="22">
    <source>
        <dbReference type="Proteomes" id="UP000095679"/>
    </source>
</evidence>
<proteinExistence type="inferred from homology"/>
<accession>A0A173ZK03</accession>
<organism evidence="16 22">
    <name type="scientific">Anaerobutyricum hallii</name>
    <dbReference type="NCBI Taxonomy" id="39488"/>
    <lineage>
        <taxon>Bacteria</taxon>
        <taxon>Bacillati</taxon>
        <taxon>Bacillota</taxon>
        <taxon>Clostridia</taxon>
        <taxon>Lachnospirales</taxon>
        <taxon>Lachnospiraceae</taxon>
        <taxon>Anaerobutyricum</taxon>
    </lineage>
</organism>
<comment type="function">
    <text evidence="10 12">F(1)F(0) ATP synthase produces ATP from ADP in the presence of a proton or sodium gradient. F-type ATPases consist of two structural domains, F(1) containing the extramembraneous catalytic core and F(0) containing the membrane proton channel, linked together by a central stalk and a peripheral stalk. During catalysis, ATP synthesis in the catalytic domain of F(1) is coupled via a rotary mechanism of the central stalk subunits to proton translocation.</text>
</comment>
<dbReference type="EMBL" id="CYZL01000004">
    <property type="protein sequence ID" value="CUN76541.1"/>
    <property type="molecule type" value="Genomic_DNA"/>
</dbReference>
<evidence type="ECO:0000313" key="19">
    <source>
        <dbReference type="EMBL" id="RHK42281.1"/>
    </source>
</evidence>
<evidence type="ECO:0000256" key="11">
    <source>
        <dbReference type="ARBA" id="ARBA00037847"/>
    </source>
</evidence>
<feature type="transmembrane region" description="Helical" evidence="12">
    <location>
        <begin position="6"/>
        <end position="23"/>
    </location>
</feature>
<dbReference type="EMBL" id="QSID01000001">
    <property type="protein sequence ID" value="RHC68060.1"/>
    <property type="molecule type" value="Genomic_DNA"/>
</dbReference>
<dbReference type="Pfam" id="PF00430">
    <property type="entry name" value="ATP-synt_B"/>
    <property type="match status" value="1"/>
</dbReference>
<dbReference type="Proteomes" id="UP000095679">
    <property type="component" value="Unassembled WGS sequence"/>
</dbReference>
<comment type="subcellular location">
    <subcellularLocation>
        <location evidence="12">Cell membrane</location>
        <topology evidence="12">Single-pass membrane protein</topology>
    </subcellularLocation>
    <subcellularLocation>
        <location evidence="11">Endomembrane system</location>
        <topology evidence="11">Single-pass membrane protein</topology>
    </subcellularLocation>
</comment>
<dbReference type="GO" id="GO:0012505">
    <property type="term" value="C:endomembrane system"/>
    <property type="evidence" value="ECO:0007669"/>
    <property type="project" value="UniProtKB-SubCell"/>
</dbReference>
<dbReference type="Proteomes" id="UP000283497">
    <property type="component" value="Unassembled WGS sequence"/>
</dbReference>
<comment type="function">
    <text evidence="12">Component of the F(0) channel, it forms part of the peripheral stalk, linking F(1) to F(0).</text>
</comment>
<evidence type="ECO:0000256" key="14">
    <source>
        <dbReference type="SAM" id="Coils"/>
    </source>
</evidence>
<protein>
    <recommendedName>
        <fullName evidence="12">ATP synthase subunit b</fullName>
    </recommendedName>
    <alternativeName>
        <fullName evidence="12">ATP synthase F(0) sector subunit b</fullName>
    </alternativeName>
    <alternativeName>
        <fullName evidence="12">ATPase subunit I</fullName>
    </alternativeName>
    <alternativeName>
        <fullName evidence="12">F-type ATPase subunit b</fullName>
        <shortName evidence="12">F-ATPase subunit b</shortName>
    </alternativeName>
</protein>
<evidence type="ECO:0000256" key="7">
    <source>
        <dbReference type="ARBA" id="ARBA00023065"/>
    </source>
</evidence>
<reference evidence="21 22" key="1">
    <citation type="submission" date="2015-09" db="EMBL/GenBank/DDBJ databases">
        <authorList>
            <consortium name="Pathogen Informatics"/>
        </authorList>
    </citation>
    <scope>NUCLEOTIDE SEQUENCE [LARGE SCALE GENOMIC DNA]</scope>
    <source>
        <strain evidence="16 22">2789STDY5834835</strain>
        <strain evidence="15 21">2789STDY5834966</strain>
    </source>
</reference>
<evidence type="ECO:0000313" key="26">
    <source>
        <dbReference type="Proteomes" id="UP000286561"/>
    </source>
</evidence>
<evidence type="ECO:0000256" key="1">
    <source>
        <dbReference type="ARBA" id="ARBA00005513"/>
    </source>
</evidence>
<dbReference type="GO" id="GO:0046961">
    <property type="term" value="F:proton-transporting ATPase activity, rotational mechanism"/>
    <property type="evidence" value="ECO:0007669"/>
    <property type="project" value="TreeGrafter"/>
</dbReference>
<keyword evidence="2 12" id="KW-0813">Transport</keyword>
<evidence type="ECO:0000256" key="6">
    <source>
        <dbReference type="ARBA" id="ARBA00022989"/>
    </source>
</evidence>
<keyword evidence="4 12" id="KW-0812">Transmembrane</keyword>
<evidence type="ECO:0000313" key="20">
    <source>
        <dbReference type="EMBL" id="RHN12773.1"/>
    </source>
</evidence>
<dbReference type="EMBL" id="QRNJ01000001">
    <property type="protein sequence ID" value="RHK42281.1"/>
    <property type="molecule type" value="Genomic_DNA"/>
</dbReference>
<name>A0A173ZK03_9FIRM</name>
<evidence type="ECO:0000313" key="25">
    <source>
        <dbReference type="Proteomes" id="UP000284621"/>
    </source>
</evidence>